<comment type="subcellular location">
    <subcellularLocation>
        <location evidence="2">Cytoplasm</location>
    </subcellularLocation>
    <subcellularLocation>
        <location evidence="1">Nucleus</location>
    </subcellularLocation>
</comment>
<dbReference type="PROSITE" id="PS00036">
    <property type="entry name" value="BZIP_BASIC"/>
    <property type="match status" value="1"/>
</dbReference>
<evidence type="ECO:0000256" key="2">
    <source>
        <dbReference type="ARBA" id="ARBA00004496"/>
    </source>
</evidence>
<dbReference type="InterPro" id="IPR046347">
    <property type="entry name" value="bZIP_sf"/>
</dbReference>
<feature type="compositionally biased region" description="Polar residues" evidence="5">
    <location>
        <begin position="387"/>
        <end position="402"/>
    </location>
</feature>
<feature type="compositionally biased region" description="Polar residues" evidence="5">
    <location>
        <begin position="45"/>
        <end position="59"/>
    </location>
</feature>
<dbReference type="InterPro" id="IPR013910">
    <property type="entry name" value="TF_PAP1"/>
</dbReference>
<dbReference type="GO" id="GO:0005737">
    <property type="term" value="C:cytoplasm"/>
    <property type="evidence" value="ECO:0007669"/>
    <property type="project" value="UniProtKB-SubCell"/>
</dbReference>
<dbReference type="GO" id="GO:0001228">
    <property type="term" value="F:DNA-binding transcription activator activity, RNA polymerase II-specific"/>
    <property type="evidence" value="ECO:0007669"/>
    <property type="project" value="TreeGrafter"/>
</dbReference>
<dbReference type="Gene3D" id="1.10.238.100">
    <property type="entry name" value="YAP1 redox domain. Chain B"/>
    <property type="match status" value="1"/>
</dbReference>
<dbReference type="SUPFAM" id="SSF111430">
    <property type="entry name" value="YAP1 redox domain"/>
    <property type="match status" value="2"/>
</dbReference>
<feature type="compositionally biased region" description="Polar residues" evidence="5">
    <location>
        <begin position="284"/>
        <end position="328"/>
    </location>
</feature>
<dbReference type="CDD" id="cd14688">
    <property type="entry name" value="bZIP_YAP"/>
    <property type="match status" value="1"/>
</dbReference>
<dbReference type="EMBL" id="FJ693713">
    <property type="protein sequence ID" value="ACN43306.1"/>
    <property type="molecule type" value="Genomic_DNA"/>
</dbReference>
<reference evidence="7" key="1">
    <citation type="journal article" date="2010" name="Physiol. Mol. Plant Pathol.">
        <title>Coordinate control of oxidative stress tolerance, vegetative growth, and fungal pathogenicity via the AP1 pathway in the rough lemon pathotype of Alternaria alternata.</title>
        <authorList>
            <person name="Yang S.L."/>
            <person name="Lin C.-H."/>
            <person name="Chung K.-R."/>
        </authorList>
    </citation>
    <scope>NUCLEOTIDE SEQUENCE</scope>
</reference>
<feature type="compositionally biased region" description="Acidic residues" evidence="5">
    <location>
        <begin position="95"/>
        <end position="107"/>
    </location>
</feature>
<evidence type="ECO:0000256" key="1">
    <source>
        <dbReference type="ARBA" id="ARBA00004123"/>
    </source>
</evidence>
<dbReference type="PHI-base" id="PHI:2320"/>
<feature type="compositionally biased region" description="Low complexity" evidence="5">
    <location>
        <begin position="344"/>
        <end position="357"/>
    </location>
</feature>
<proteinExistence type="inferred from homology"/>
<dbReference type="FunFam" id="1.20.5.170:FF:000067">
    <property type="entry name" value="BZIP transcription factor"/>
    <property type="match status" value="1"/>
</dbReference>
<evidence type="ECO:0000256" key="3">
    <source>
        <dbReference type="ARBA" id="ARBA00023242"/>
    </source>
</evidence>
<keyword evidence="3" id="KW-0539">Nucleus</keyword>
<feature type="compositionally biased region" description="Basic and acidic residues" evidence="5">
    <location>
        <begin position="139"/>
        <end position="151"/>
    </location>
</feature>
<accession>C0LD25</accession>
<dbReference type="Pfam" id="PF08601">
    <property type="entry name" value="PAP1"/>
    <property type="match status" value="1"/>
</dbReference>
<sequence length="653" mass="70956">MAGTTNDFQNGAPFYLDATQQDLLLAVLASNNQNPNDLFSAGFDNGSSNKQSMSNSQFQYPLDSLDPAYFTSPQQQAPANNFNNSMDESPFVDYLDGDNSFDFDNADGDMIGSLPGDTPGDSSEKRKSPGDEGDDDDEGGGKRREGEDKQAKKPGRKPLTSEPTTKRKAQNRAAQRAFRERKEKHLKDLETKVQELEKASEATNHENGLLRARVQRLQMEPREYRKRLSMNSTGVTRTPPLAGGFSSMLNNNSSNNNFSFEFPRFGGLPGAQLLDNGPLAKKNASVSTNASSRHNSTGPALSPTSKANGQLTNSPGAMTGNGQRSGSLNGFFGFDSSKSNNNDTPRSNTESSTSSQSRVFQFNSGSSSHSDSPSNSSTSPTNQDSSCGTTPEPSHTSPNQQADTIKDGYVCHGNSEGEVLFCEKLNMACGNPRNPMPRAMSTSDDKPSPAVFSPTLSNANNVNNNNNKSPTPASAALNGIDYFANQNGGQFDPMLFGEYRDTQNAIVGDGNDFTNGFFNDAFLNTGYGSPFHFGDTPAVQKTNPLEEIERIQDGEDEVVPGEDVNSLLNCHKIWYVLHAWKKTRFERSFGLLTCVFNRDKLSSRPDFKDGTIDIDNLCSELRAKARCSESGVVVDHKDVEAALKRLPKDKLLG</sequence>
<evidence type="ECO:0000256" key="5">
    <source>
        <dbReference type="SAM" id="MobiDB-lite"/>
    </source>
</evidence>
<dbReference type="InterPro" id="IPR050936">
    <property type="entry name" value="AP-1-like"/>
</dbReference>
<feature type="compositionally biased region" description="Low complexity" evidence="5">
    <location>
        <begin position="73"/>
        <end position="84"/>
    </location>
</feature>
<comment type="similarity">
    <text evidence="4">Belongs to the bZIP family. YAP subfamily.</text>
</comment>
<dbReference type="GO" id="GO:0000976">
    <property type="term" value="F:transcription cis-regulatory region binding"/>
    <property type="evidence" value="ECO:0007669"/>
    <property type="project" value="InterPro"/>
</dbReference>
<dbReference type="AlphaFoldDB" id="C0LD25"/>
<dbReference type="PANTHER" id="PTHR40621">
    <property type="entry name" value="TRANSCRIPTION FACTOR KAPC-RELATED"/>
    <property type="match status" value="1"/>
</dbReference>
<evidence type="ECO:0000313" key="7">
    <source>
        <dbReference type="EMBL" id="ACN43306.1"/>
    </source>
</evidence>
<evidence type="ECO:0000256" key="4">
    <source>
        <dbReference type="ARBA" id="ARBA00038132"/>
    </source>
</evidence>
<dbReference type="PROSITE" id="PS50217">
    <property type="entry name" value="BZIP"/>
    <property type="match status" value="1"/>
</dbReference>
<feature type="compositionally biased region" description="Low complexity" evidence="5">
    <location>
        <begin position="364"/>
        <end position="386"/>
    </location>
</feature>
<organism evidence="7">
    <name type="scientific">Alternaria alternata</name>
    <name type="common">Alternaria rot fungus</name>
    <name type="synonym">Torula alternata</name>
    <dbReference type="NCBI Taxonomy" id="5599"/>
    <lineage>
        <taxon>Eukaryota</taxon>
        <taxon>Fungi</taxon>
        <taxon>Dikarya</taxon>
        <taxon>Ascomycota</taxon>
        <taxon>Pezizomycotina</taxon>
        <taxon>Dothideomycetes</taxon>
        <taxon>Pleosporomycetidae</taxon>
        <taxon>Pleosporales</taxon>
        <taxon>Pleosporineae</taxon>
        <taxon>Pleosporaceae</taxon>
        <taxon>Alternaria</taxon>
        <taxon>Alternaria sect. Alternaria</taxon>
        <taxon>Alternaria alternata complex</taxon>
    </lineage>
</organism>
<dbReference type="Gene3D" id="1.20.5.170">
    <property type="match status" value="1"/>
</dbReference>
<feature type="domain" description="BZIP" evidence="6">
    <location>
        <begin position="161"/>
        <end position="224"/>
    </location>
</feature>
<dbReference type="VEuPathDB" id="FungiDB:CC77DRAFT_935775"/>
<feature type="region of interest" description="Disordered" evidence="5">
    <location>
        <begin position="280"/>
        <end position="402"/>
    </location>
</feature>
<dbReference type="SUPFAM" id="SSF57959">
    <property type="entry name" value="Leucine zipper domain"/>
    <property type="match status" value="1"/>
</dbReference>
<dbReference type="InterPro" id="IPR023167">
    <property type="entry name" value="Yap1_redox_dom_sf"/>
</dbReference>
<evidence type="ECO:0000259" key="6">
    <source>
        <dbReference type="PROSITE" id="PS50217"/>
    </source>
</evidence>
<dbReference type="SMART" id="SM00338">
    <property type="entry name" value="BRLZ"/>
    <property type="match status" value="1"/>
</dbReference>
<dbReference type="Pfam" id="PF00170">
    <property type="entry name" value="bZIP_1"/>
    <property type="match status" value="1"/>
</dbReference>
<protein>
    <submittedName>
        <fullName evidence="7">AP1-like transcription factor</fullName>
    </submittedName>
</protein>
<dbReference type="GO" id="GO:0090575">
    <property type="term" value="C:RNA polymerase II transcription regulator complex"/>
    <property type="evidence" value="ECO:0007669"/>
    <property type="project" value="TreeGrafter"/>
</dbReference>
<dbReference type="GO" id="GO:0034599">
    <property type="term" value="P:cellular response to oxidative stress"/>
    <property type="evidence" value="ECO:0007669"/>
    <property type="project" value="UniProtKB-ARBA"/>
</dbReference>
<name>C0LD25_ALTAL</name>
<dbReference type="InterPro" id="IPR004827">
    <property type="entry name" value="bZIP"/>
</dbReference>
<dbReference type="PANTHER" id="PTHR40621:SF6">
    <property type="entry name" value="AP-1-LIKE TRANSCRIPTION FACTOR YAP1-RELATED"/>
    <property type="match status" value="1"/>
</dbReference>
<feature type="compositionally biased region" description="Basic and acidic residues" evidence="5">
    <location>
        <begin position="177"/>
        <end position="186"/>
    </location>
</feature>
<feature type="region of interest" description="Disordered" evidence="5">
    <location>
        <begin position="39"/>
        <end position="186"/>
    </location>
</feature>